<organism evidence="2 3">
    <name type="scientific">Orbilia javanica</name>
    <dbReference type="NCBI Taxonomy" id="47235"/>
    <lineage>
        <taxon>Eukaryota</taxon>
        <taxon>Fungi</taxon>
        <taxon>Dikarya</taxon>
        <taxon>Ascomycota</taxon>
        <taxon>Pezizomycotina</taxon>
        <taxon>Orbiliomycetes</taxon>
        <taxon>Orbiliales</taxon>
        <taxon>Orbiliaceae</taxon>
        <taxon>Orbilia</taxon>
    </lineage>
</organism>
<dbReference type="PROSITE" id="PS51257">
    <property type="entry name" value="PROKAR_LIPOPROTEIN"/>
    <property type="match status" value="1"/>
</dbReference>
<dbReference type="Proteomes" id="UP001313282">
    <property type="component" value="Unassembled WGS sequence"/>
</dbReference>
<comment type="caution">
    <text evidence="2">The sequence shown here is derived from an EMBL/GenBank/DDBJ whole genome shotgun (WGS) entry which is preliminary data.</text>
</comment>
<dbReference type="AlphaFoldDB" id="A0AAN8R9W5"/>
<evidence type="ECO:0000256" key="1">
    <source>
        <dbReference type="SAM" id="SignalP"/>
    </source>
</evidence>
<dbReference type="EMBL" id="JAVHNR010000008">
    <property type="protein sequence ID" value="KAK6334798.1"/>
    <property type="molecule type" value="Genomic_DNA"/>
</dbReference>
<reference evidence="2 3" key="1">
    <citation type="submission" date="2019-10" db="EMBL/GenBank/DDBJ databases">
        <authorList>
            <person name="Palmer J.M."/>
        </authorList>
    </citation>
    <scope>NUCLEOTIDE SEQUENCE [LARGE SCALE GENOMIC DNA]</scope>
    <source>
        <strain evidence="2 3">TWF718</strain>
    </source>
</reference>
<feature type="signal peptide" evidence="1">
    <location>
        <begin position="1"/>
        <end position="23"/>
    </location>
</feature>
<proteinExistence type="predicted"/>
<evidence type="ECO:0000313" key="2">
    <source>
        <dbReference type="EMBL" id="KAK6334798.1"/>
    </source>
</evidence>
<evidence type="ECO:0000313" key="3">
    <source>
        <dbReference type="Proteomes" id="UP001313282"/>
    </source>
</evidence>
<keyword evidence="1" id="KW-0732">Signal</keyword>
<name>A0AAN8R9W5_9PEZI</name>
<accession>A0AAN8R9W5</accession>
<protein>
    <recommendedName>
        <fullName evidence="4">Apple domain-containing protein</fullName>
    </recommendedName>
</protein>
<sequence length="362" mass="38810">MRFSILSAIALPVLLGCVDGVSALSCKPAAKSCATSTRQAASCTSLFNNSKSKVKRPTCTVVPAPYTVTKKVTPAASTKVVTITLTASTTKTVSLPTVTVTETRETVEVETSVSSVTVLSTVIDTITTTTTVPPKTPTFTCDPLTLRHRRNNAPLFEVEFDGLVKRAALPKCCECFLTTTKTAARQTKTVTTTLPRVTITKKTTKTVTATRTETATPSSSTVLETITETVVTTRTDIETATETSTETASATETGSFNHCQNPFTYSGRNAFKYSGVTITDGPDYLDTLSKCCAYCWETMNCANYMFDTNGLMCYIYKVTDPNSVQTNCHSELCNVGRPSGTFSEKPTSELYGTGPCAGTIVR</sequence>
<feature type="chain" id="PRO_5042853200" description="Apple domain-containing protein" evidence="1">
    <location>
        <begin position="24"/>
        <end position="362"/>
    </location>
</feature>
<keyword evidence="3" id="KW-1185">Reference proteome</keyword>
<evidence type="ECO:0008006" key="4">
    <source>
        <dbReference type="Google" id="ProtNLM"/>
    </source>
</evidence>
<gene>
    <name evidence="2" type="ORF">TWF718_010243</name>
</gene>